<sequence>VGADQPGRNRLCQRPRHIHAAGRPDRERRAKGCLCQRRRAADGFVDKGRDWPPAGCRRRCRGDLLGARRQERRRPAHAQLGRCRRRGWLRSELCPAHAAGAHDQRRPDQLVRLWRHQRIAGFLKATAGL</sequence>
<proteinExistence type="predicted"/>
<comment type="caution">
    <text evidence="1">The sequence shown here is derived from an EMBL/GenBank/DDBJ whole genome shotgun (WGS) entry which is preliminary data.</text>
</comment>
<gene>
    <name evidence="1" type="ORF">LPJ66_009681</name>
</gene>
<feature type="non-terminal residue" evidence="1">
    <location>
        <position position="129"/>
    </location>
</feature>
<keyword evidence="2" id="KW-1185">Reference proteome</keyword>
<feature type="non-terminal residue" evidence="1">
    <location>
        <position position="1"/>
    </location>
</feature>
<organism evidence="1 2">
    <name type="scientific">Kickxella alabastrina</name>
    <dbReference type="NCBI Taxonomy" id="61397"/>
    <lineage>
        <taxon>Eukaryota</taxon>
        <taxon>Fungi</taxon>
        <taxon>Fungi incertae sedis</taxon>
        <taxon>Zoopagomycota</taxon>
        <taxon>Kickxellomycotina</taxon>
        <taxon>Kickxellomycetes</taxon>
        <taxon>Kickxellales</taxon>
        <taxon>Kickxellaceae</taxon>
        <taxon>Kickxella</taxon>
    </lineage>
</organism>
<reference evidence="1" key="1">
    <citation type="submission" date="2022-07" db="EMBL/GenBank/DDBJ databases">
        <title>Phylogenomic reconstructions and comparative analyses of Kickxellomycotina fungi.</title>
        <authorList>
            <person name="Reynolds N.K."/>
            <person name="Stajich J.E."/>
            <person name="Barry K."/>
            <person name="Grigoriev I.V."/>
            <person name="Crous P."/>
            <person name="Smith M.E."/>
        </authorList>
    </citation>
    <scope>NUCLEOTIDE SEQUENCE</scope>
    <source>
        <strain evidence="1">Benny 63K</strain>
    </source>
</reference>
<dbReference type="EMBL" id="JANBPG010002285">
    <property type="protein sequence ID" value="KAJ1886335.1"/>
    <property type="molecule type" value="Genomic_DNA"/>
</dbReference>
<name>A0ACC1I551_9FUNG</name>
<evidence type="ECO:0000313" key="2">
    <source>
        <dbReference type="Proteomes" id="UP001150581"/>
    </source>
</evidence>
<protein>
    <submittedName>
        <fullName evidence="1">Uncharacterized protein</fullName>
    </submittedName>
</protein>
<evidence type="ECO:0000313" key="1">
    <source>
        <dbReference type="EMBL" id="KAJ1886335.1"/>
    </source>
</evidence>
<accession>A0ACC1I551</accession>
<dbReference type="Proteomes" id="UP001150581">
    <property type="component" value="Unassembled WGS sequence"/>
</dbReference>